<dbReference type="EMBL" id="HE612861">
    <property type="protein sequence ID" value="CCE63830.1"/>
    <property type="molecule type" value="Genomic_DNA"/>
</dbReference>
<dbReference type="Proteomes" id="UP000005666">
    <property type="component" value="Chromosome 6"/>
</dbReference>
<evidence type="ECO:0008006" key="4">
    <source>
        <dbReference type="Google" id="ProtNLM"/>
    </source>
</evidence>
<feature type="region of interest" description="Disordered" evidence="1">
    <location>
        <begin position="1"/>
        <end position="31"/>
    </location>
</feature>
<name>G8BUP4_TETPH</name>
<reference evidence="2 3" key="1">
    <citation type="journal article" date="2011" name="Proc. Natl. Acad. Sci. U.S.A.">
        <title>Evolutionary erosion of yeast sex chromosomes by mating-type switching accidents.</title>
        <authorList>
            <person name="Gordon J.L."/>
            <person name="Armisen D."/>
            <person name="Proux-Wera E."/>
            <person name="Oheigeartaigh S.S."/>
            <person name="Byrne K.P."/>
            <person name="Wolfe K.H."/>
        </authorList>
    </citation>
    <scope>NUCLEOTIDE SEQUENCE [LARGE SCALE GENOMIC DNA]</scope>
    <source>
        <strain evidence="3">ATCC 24235 / CBS 4417 / NBRC 1672 / NRRL Y-8282 / UCD 70-5</strain>
    </source>
</reference>
<evidence type="ECO:0000256" key="1">
    <source>
        <dbReference type="SAM" id="MobiDB-lite"/>
    </source>
</evidence>
<organism evidence="2 3">
    <name type="scientific">Tetrapisispora phaffii (strain ATCC 24235 / CBS 4417 / NBRC 1672 / NRRL Y-8282 / UCD 70-5)</name>
    <name type="common">Yeast</name>
    <name type="synonym">Fabospora phaffii</name>
    <dbReference type="NCBI Taxonomy" id="1071381"/>
    <lineage>
        <taxon>Eukaryota</taxon>
        <taxon>Fungi</taxon>
        <taxon>Dikarya</taxon>
        <taxon>Ascomycota</taxon>
        <taxon>Saccharomycotina</taxon>
        <taxon>Saccharomycetes</taxon>
        <taxon>Saccharomycetales</taxon>
        <taxon>Saccharomycetaceae</taxon>
        <taxon>Tetrapisispora</taxon>
    </lineage>
</organism>
<dbReference type="HOGENOM" id="CLU_1518854_0_0_1"/>
<feature type="compositionally biased region" description="Polar residues" evidence="1">
    <location>
        <begin position="1"/>
        <end position="11"/>
    </location>
</feature>
<protein>
    <recommendedName>
        <fullName evidence="4">Damage-regulated import facilitator 1</fullName>
    </recommendedName>
</protein>
<evidence type="ECO:0000313" key="2">
    <source>
        <dbReference type="EMBL" id="CCE63830.1"/>
    </source>
</evidence>
<accession>G8BUP4</accession>
<dbReference type="AlphaFoldDB" id="G8BUP4"/>
<dbReference type="RefSeq" id="XP_003686264.1">
    <property type="nucleotide sequence ID" value="XM_003686216.1"/>
</dbReference>
<dbReference type="KEGG" id="tpf:TPHA_0F03500"/>
<feature type="compositionally biased region" description="Basic and acidic residues" evidence="1">
    <location>
        <begin position="17"/>
        <end position="28"/>
    </location>
</feature>
<keyword evidence="3" id="KW-1185">Reference proteome</keyword>
<sequence>MIQFPINTTGFSPFFNKSDKQNTEHDPNNYKSKRIKLNCNSEYTQFSPQDFQAALAKNKQYNINETVNDDYLDRRRKTFTPTPAPTPAGPNYIRKVETQTKHSFANHTYINDNLSLYSETEDYMVEGYFLHNHQSNSQVSFENSESIQNSLYDISQEEQHQLQQFENMQDSMEIDFH</sequence>
<evidence type="ECO:0000313" key="3">
    <source>
        <dbReference type="Proteomes" id="UP000005666"/>
    </source>
</evidence>
<gene>
    <name evidence="2" type="primary">TPHA0F03500</name>
    <name evidence="2" type="ordered locus">TPHA_0F03500</name>
</gene>
<dbReference type="GeneID" id="11535439"/>
<proteinExistence type="predicted"/>